<gene>
    <name evidence="2" type="ORF">GCM10023185_11680</name>
</gene>
<evidence type="ECO:0000313" key="2">
    <source>
        <dbReference type="EMBL" id="GAA4352237.1"/>
    </source>
</evidence>
<evidence type="ECO:0000313" key="3">
    <source>
        <dbReference type="Proteomes" id="UP001501153"/>
    </source>
</evidence>
<dbReference type="InterPro" id="IPR012334">
    <property type="entry name" value="Pectin_lyas_fold"/>
</dbReference>
<dbReference type="InterPro" id="IPR044023">
    <property type="entry name" value="Ig_7"/>
</dbReference>
<accession>A0ABP8I664</accession>
<dbReference type="InterPro" id="IPR006626">
    <property type="entry name" value="PbH1"/>
</dbReference>
<name>A0ABP8I664_9BACT</name>
<proteinExistence type="predicted"/>
<dbReference type="Gene3D" id="2.160.20.10">
    <property type="entry name" value="Single-stranded right-handed beta-helix, Pectin lyase-like"/>
    <property type="match status" value="2"/>
</dbReference>
<dbReference type="Pfam" id="PF19081">
    <property type="entry name" value="Ig_7"/>
    <property type="match status" value="1"/>
</dbReference>
<organism evidence="2 3">
    <name type="scientific">Hymenobacter saemangeumensis</name>
    <dbReference type="NCBI Taxonomy" id="1084522"/>
    <lineage>
        <taxon>Bacteria</taxon>
        <taxon>Pseudomonadati</taxon>
        <taxon>Bacteroidota</taxon>
        <taxon>Cytophagia</taxon>
        <taxon>Cytophagales</taxon>
        <taxon>Hymenobacteraceae</taxon>
        <taxon>Hymenobacter</taxon>
    </lineage>
</organism>
<dbReference type="RefSeq" id="WP_345234713.1">
    <property type="nucleotide sequence ID" value="NZ_BAABGZ010000013.1"/>
</dbReference>
<dbReference type="NCBIfam" id="TIGR04183">
    <property type="entry name" value="Por_Secre_tail"/>
    <property type="match status" value="1"/>
</dbReference>
<sequence>MHKLLLARHTPPPPIPSSGKAVRWLRALPVLAFLLLLGQGRAWAQVTTYSFSQSSGTYTAIMGTSLNGSTFTADDVNYTLAAGTIPFTFTFNGTGYTGLTVNTNGYITFGANPPATNLYTPISATTGYAGAISALGFDQQGLATGQMTYATVGTAPNRAFVIQWADWRSWNSTGENYNYQIRLNENNTIDIVYGAFTVGATARTPQVGLRGATNADYNNRTSTTSWASTTAGGSNAATVTLSSTVFPASGLTYTYAQTPQSYASNAIARINTGVGVAAGSTNQAILRLAVNTTGAGSPQLALTALTANTNNTTNPANISNARLYYTGTSASFSTATLLATVANPSGQYSFTGFTQTLTSASTHYFFIAYDIAPGAPVGNEVSGDIVSFVLGGTTQLAGTTTPAAGTRPIAGLLAGNYTINNAIATGGTNFNSFSEAITALNTGSPTSAVTFTVADGQTFTELPGAAPQNTGTRTGMPPAILVTGTAAAPIVFQRSNTGASAPMLQVTGTAGALDAAITLVGSDYVTFNGINISQPAGNTSLEYGFAFFRGANNDGCQNNTIRNSTITLDRTANVNSAGVFSSAGGIDLGASPATTATVALTSATAASSNNRFYNLTIANVNQGIVLAGFSAAFPDLGNDVGGAGAMAATTGNSITNFASNGINASLQDGARFNNNTINNAGGAAAAAALAGINITAATTGNVTAQFNTITLAQASSNATYGIFNSNAGAAASSTTITNNTVSVTVNVAGTALSGATSGIHSTGANGSISLSNNTVSLTVAATGAVNFTGVTYGVFNSGASATTLALNSNTVSYATSASSTGGAAHTLGGVYNTGAATGAATMNGNSFAWSRSGAGTGPATGLLYALYNTGIHTGGITISNNTWGTATPTTISTAGNTSTGYFIFNSNSTPNVTVSNNTVQNLARPGTGPFYGYYNFGSPGSGTQTLSNNTVTGIDISTGSNGVIGGGTGTGALYGLYTNTSTNQTQVFTGNMVNNLTAGTGLLYGIFAASTSATSTINNNTISTLQNFGGTSVMAGIWAPSGASQVQGNNVNNLFQSGTGATYGISTASAGVISGNTIDQINSGGLTGTTGVFGLQGTGAATSVTANTITNITGMGTSPVTGLATAAIGNVFSNDVRLVYSLSFTNGMTTTAGSGPVYGLFLNGGTGTTNVYSHSVYDLMANTGTVHGIYANNGAGNTLNIRQNKVYGLGLSGATGTIYGLFVNGVSTTAVVNAFNNLIGLNGRTVTDIAGTGSNSAFATGGASVVNGVGVGGATASTANISFNTVYLANSSSATNFGSSALFVTTATPIVNLRSNIFYNTMAPAGTGIRIAYRRSAAPTNTNAPAATNNGNLYYAATPSASNLLYGEGTATVANGQQTLAAMRSYFSGTSGGEQTSKSDVVVFVNTSDGSLGNYLHIDTTAPTQVESGGVTVAGITTDYDNDTRNASTPDIGADEGNFVPKDVTAPNITYTVLGNTANTTSRTLVVNITDASNVASGPNAPRLYFRKGTMGAFQFVNASSFTSTSTPADNNGNYTFTFNYALVGGVTAGDVVQYYVAAQDNVTPVANGGSNPAGSVSINPPGAVFTGTPNSFTILPTLAGNYYVGTTMGPYGTPAYATLTAAAAAYNMAGMGGAVNFILVDGTYTGETYPITFNNNGDASSTNVLTIKPYTGITPVFTNTTASSSIVLNGSRFIVLDGSNTAGGTTRDWTLAITNTGATSPIVMVQSGAIAAANNVVRHMNLTGQAATSTRWGIRMLNSATTGASNNSFINNAITRVQEGIAINGNSDTVRDTGTLISNNQVGSATVAFGGATAIGISATNQTGITITGNTVRNANVTVATLIGIDLNSNVGTATVRFNTVRDLITSGGSSSSSPLAGIRLNTNTTGAVVDANTVFNIKTTSTGGWGGYGIYVNTATASTNNRISNNVITDVNGSNWSSFTGSSSAGIYLNSTQSGISIVFNTVNMFGNSSSSSSATITAALAVESGSTGLTVVNNILANGIVHSTAGALPFSLYSSAPASAYTLINKNDYFSYGSQAPASGVQVRIGGTNHTTLTDVRAATGQDVGSVSVDPSFSQPNSAPYDLTPSALALNNTAQTGTGVTTDYSGAPRSATPDFGAIEFAPLLIDVRPTVLVNPATTGCYSSTQSITVRLNNNALGTHDFTENPTTITVTVTLPNMTTQTLTTTVSSNAGNPGGTPLASTGSVDIVLPGSFNMSASGTYSFAIATETLDDQNTNNDNLTVTRTVGPQATLPQAVNFTGYTGTDANLSTLFPGWREATGLVTPVLGESTITSRNYANDAASPNGTSASLNIWSSTVNQGHWIVSPRLTGITATSILTYDVAHTAFSGTAAGTLDSDDLVQVRISTDCGQTFTALRTYNAANQIAGAGQTETVSLSAYAGQQIILGFFISEGATATDDTNVYFDNIDVRVPTTVDLSATGLFAPASTATCYANAETVTAIVTNASNTTALNFATTPATVTVTVTLPNMTTQTLTATVNTGTLAPSASQNVVLPGTLNMSALGTYSFAVSATVTGDQNTANDLLTPSPTRTVVAPTAGAVSPTTQNICNNTSATLAVDGTANGTIQWQVSTTSATTGFSDVAGANSASFTTAALSPGTYYFRAQVRCGTRTATSTNVGTVIVENPTLASAPTTNPASGTVCEGNTVTISATKQASQTGVRFYNVATGGTPLTGVTNVGNTYSYTTPILMAGSPTYYVAAVSGSAETVGRSAPAATSNISASNYGLVFNAQSAFTLTSVDIYPAAAAGTVTIQVQDNTGTLIPGLSGTYSYPAGAGTTPYTVNLGYNVPAGTGLRLIATTSTTALVRESAIGGYPYNSPSGNVSITSGYISGTTTTYYYFYNWQIGAQCEGTRTAVPLTVTPAPAFSISPSMPQTVCAGQSVNVTGTFNPADYNTFTYTANTSAAVAGISQASTSSPTATLTPTATTTYTVTASNSMSGPGGCQAIRTLTINVNPVSVVTLTASPATTCVNSSTQLTAANAADIAALKITEFAAFAQGGTGQTPTYPSYVGSSEDLLEISNTAGYAINAGGLVVEAYQGTALDRTFTIPAGTMIPAASVMVIKLGTGTDSPADRYFNTGGANDAFFSSTAAGFVLKTSTGAVVDAVAMNSYTFPAASGVSASDFTGNIPSSSGFAGIIRTNPADTNAASDFSVSSATLTQSIGTYNGGYTSGSAGFTYSYSSPNGGTFSNATAQNPTFSATTAGSYPITVTTTNSATGCQSTASFTVTVTNVTTWTGAASTGSTTNWFNAGNWTNCVPDANISAIIPTGLTNYPNLTTGMAVANNLTVQGTGVVNISNAAATLDLKGNLTTAGMSSINATAGTMTFTGTAAQSIGSGQFFNVVLNSAATDLLGGDIRVAGNFDLTNGMLNSNGFELRMNSTSGSFIGTSTTHYVVITGAGRVRFDNVGSGGRASVTFPIGTTTFNPATLTNTGTLDFFTAGVATGISRQGNAVTNNVVNRTWSISEGVAGGSVSALTLQWNTADEMTGFNRGNAAVVQYLNNAWNAQCYVCYGPASGSNPFTLLRSGLTSFGNFGVQDATMPLPVELSRFTAQREGKDALLDWATASEKNNLGFDVQVSTDGRSFRSLGFVASATANSTAPRSYRFLDTEKNKAGVRYYRLRQVDTDGTASFSMVRTVAFDGSLSLAAGLTASPNPFTSELTLTVTATKADAAAQLTVTDAAGRVVLERKLSIEAGTNEVSLPGLDNLPDGMYLLHLPLDGQLQHVKVVKK</sequence>
<dbReference type="InterPro" id="IPR026444">
    <property type="entry name" value="Secre_tail"/>
</dbReference>
<dbReference type="SUPFAM" id="SSF51126">
    <property type="entry name" value="Pectin lyase-like"/>
    <property type="match status" value="1"/>
</dbReference>
<dbReference type="Proteomes" id="UP001501153">
    <property type="component" value="Unassembled WGS sequence"/>
</dbReference>
<comment type="caution">
    <text evidence="2">The sequence shown here is derived from an EMBL/GenBank/DDBJ whole genome shotgun (WGS) entry which is preliminary data.</text>
</comment>
<dbReference type="SMART" id="SM00710">
    <property type="entry name" value="PbH1"/>
    <property type="match status" value="17"/>
</dbReference>
<keyword evidence="3" id="KW-1185">Reference proteome</keyword>
<protein>
    <recommendedName>
        <fullName evidence="1">Ig-like domain-containing protein</fullName>
    </recommendedName>
</protein>
<reference evidence="3" key="1">
    <citation type="journal article" date="2019" name="Int. J. Syst. Evol. Microbiol.">
        <title>The Global Catalogue of Microorganisms (GCM) 10K type strain sequencing project: providing services to taxonomists for standard genome sequencing and annotation.</title>
        <authorList>
            <consortium name="The Broad Institute Genomics Platform"/>
            <consortium name="The Broad Institute Genome Sequencing Center for Infectious Disease"/>
            <person name="Wu L."/>
            <person name="Ma J."/>
        </authorList>
    </citation>
    <scope>NUCLEOTIDE SEQUENCE [LARGE SCALE GENOMIC DNA]</scope>
    <source>
        <strain evidence="3">JCM 17923</strain>
    </source>
</reference>
<dbReference type="EMBL" id="BAABGZ010000013">
    <property type="protein sequence ID" value="GAA4352237.1"/>
    <property type="molecule type" value="Genomic_DNA"/>
</dbReference>
<dbReference type="Gene3D" id="2.60.40.1290">
    <property type="match status" value="1"/>
</dbReference>
<evidence type="ECO:0000259" key="1">
    <source>
        <dbReference type="Pfam" id="PF19081"/>
    </source>
</evidence>
<feature type="domain" description="Ig-like" evidence="1">
    <location>
        <begin position="2651"/>
        <end position="2723"/>
    </location>
</feature>
<dbReference type="InterPro" id="IPR011050">
    <property type="entry name" value="Pectin_lyase_fold/virulence"/>
</dbReference>